<evidence type="ECO:0000313" key="1">
    <source>
        <dbReference type="EMBL" id="CAF1342460.1"/>
    </source>
</evidence>
<dbReference type="Proteomes" id="UP000663881">
    <property type="component" value="Unassembled WGS sequence"/>
</dbReference>
<comment type="caution">
    <text evidence="1">The sequence shown here is derived from an EMBL/GenBank/DDBJ whole genome shotgun (WGS) entry which is preliminary data.</text>
</comment>
<dbReference type="Proteomes" id="UP000663891">
    <property type="component" value="Unassembled WGS sequence"/>
</dbReference>
<gene>
    <name evidence="2" type="ORF">OKA104_LOCUS10071</name>
    <name evidence="1" type="ORF">VCS650_LOCUS33302</name>
</gene>
<organism evidence="1 3">
    <name type="scientific">Adineta steineri</name>
    <dbReference type="NCBI Taxonomy" id="433720"/>
    <lineage>
        <taxon>Eukaryota</taxon>
        <taxon>Metazoa</taxon>
        <taxon>Spiralia</taxon>
        <taxon>Gnathifera</taxon>
        <taxon>Rotifera</taxon>
        <taxon>Eurotatoria</taxon>
        <taxon>Bdelloidea</taxon>
        <taxon>Adinetida</taxon>
        <taxon>Adinetidae</taxon>
        <taxon>Adineta</taxon>
    </lineage>
</organism>
<evidence type="ECO:0000313" key="2">
    <source>
        <dbReference type="EMBL" id="CAF3665682.1"/>
    </source>
</evidence>
<proteinExistence type="predicted"/>
<name>A0A815GTY8_9BILA</name>
<dbReference type="OrthoDB" id="10039837at2759"/>
<accession>A0A815GTY8</accession>
<dbReference type="EMBL" id="CAJNON010000641">
    <property type="protein sequence ID" value="CAF1342460.1"/>
    <property type="molecule type" value="Genomic_DNA"/>
</dbReference>
<evidence type="ECO:0000313" key="3">
    <source>
        <dbReference type="Proteomes" id="UP000663891"/>
    </source>
</evidence>
<dbReference type="AlphaFoldDB" id="A0A815GTY8"/>
<dbReference type="EMBL" id="CAJOAY010000439">
    <property type="protein sequence ID" value="CAF3665682.1"/>
    <property type="molecule type" value="Genomic_DNA"/>
</dbReference>
<reference evidence="1" key="1">
    <citation type="submission" date="2021-02" db="EMBL/GenBank/DDBJ databases">
        <authorList>
            <person name="Nowell W R."/>
        </authorList>
    </citation>
    <scope>NUCLEOTIDE SEQUENCE</scope>
</reference>
<sequence>MRWLALLYEANISIFDSSSNGWMNGRIRRHFKFFGDQYTIEWNEETQFRRRWISLLRMSKYDLEIFSKQIPDAIYILALAAKDHNIAQASERSRSTRKTG</sequence>
<protein>
    <submittedName>
        <fullName evidence="1">Uncharacterized protein</fullName>
    </submittedName>
</protein>